<evidence type="ECO:0000256" key="2">
    <source>
        <dbReference type="ARBA" id="ARBA00010138"/>
    </source>
</evidence>
<dbReference type="Proteomes" id="UP000037778">
    <property type="component" value="Unassembled WGS sequence"/>
</dbReference>
<comment type="pathway">
    <text evidence="1 7 8">Purine metabolism; IMP biosynthesis via de novo pathway; N(1)-(5-phospho-D-ribosyl)glycinamide from 5-phospho-alpha-D-ribose 1-diphosphate: step 1/2.</text>
</comment>
<keyword evidence="5 7" id="KW-0658">Purine biosynthesis</keyword>
<dbReference type="InterPro" id="IPR000836">
    <property type="entry name" value="PRTase_dom"/>
</dbReference>
<gene>
    <name evidence="7 12" type="primary">purF</name>
    <name evidence="12" type="ORF">RZ71_03350</name>
</gene>
<dbReference type="RefSeq" id="WP_053792139.1">
    <property type="nucleotide sequence ID" value="NZ_CP080569.1"/>
</dbReference>
<dbReference type="InterPro" id="IPR005854">
    <property type="entry name" value="PurF"/>
</dbReference>
<dbReference type="GO" id="GO:0000287">
    <property type="term" value="F:magnesium ion binding"/>
    <property type="evidence" value="ECO:0007669"/>
    <property type="project" value="UniProtKB-UniRule"/>
</dbReference>
<evidence type="ECO:0000256" key="1">
    <source>
        <dbReference type="ARBA" id="ARBA00005209"/>
    </source>
</evidence>
<dbReference type="CDD" id="cd00715">
    <property type="entry name" value="GPATase_N"/>
    <property type="match status" value="1"/>
</dbReference>
<evidence type="ECO:0000256" key="5">
    <source>
        <dbReference type="ARBA" id="ARBA00022755"/>
    </source>
</evidence>
<dbReference type="InterPro" id="IPR017932">
    <property type="entry name" value="GATase_2_dom"/>
</dbReference>
<protein>
    <recommendedName>
        <fullName evidence="7">Amidophosphoribosyltransferase</fullName>
        <shortName evidence="7">ATase</shortName>
        <ecNumber evidence="7">2.4.2.14</ecNumber>
    </recommendedName>
    <alternativeName>
        <fullName evidence="7">Glutamine phosphoribosylpyrophosphate amidotransferase</fullName>
        <shortName evidence="7">GPATase</shortName>
    </alternativeName>
</protein>
<dbReference type="Gene3D" id="3.40.50.2020">
    <property type="match status" value="1"/>
</dbReference>
<evidence type="ECO:0000256" key="6">
    <source>
        <dbReference type="ARBA" id="ARBA00022962"/>
    </source>
</evidence>
<reference evidence="12 13" key="1">
    <citation type="journal article" date="2015" name="Genome Biol. Evol.">
        <title>Functionally Structured Genomes in Lactobacillus kunkeei Colonizing the Honey Crop and Food Products of Honeybees and Stingless Bees.</title>
        <authorList>
            <person name="Tamarit D."/>
            <person name="Ellegaard K.M."/>
            <person name="Wikander J."/>
            <person name="Olofsson T."/>
            <person name="Vasquez A."/>
            <person name="Andersson S.G."/>
        </authorList>
    </citation>
    <scope>NUCLEOTIDE SEQUENCE [LARGE SCALE GENOMIC DNA]</scope>
    <source>
        <strain evidence="12 13">LAko</strain>
    </source>
</reference>
<evidence type="ECO:0000256" key="10">
    <source>
        <dbReference type="PIRSR" id="PIRSR000485-2"/>
    </source>
</evidence>
<dbReference type="InterPro" id="IPR029055">
    <property type="entry name" value="Ntn_hydrolases_N"/>
</dbReference>
<feature type="binding site" evidence="7 10">
    <location>
        <position position="360"/>
    </location>
    <ligand>
        <name>Mg(2+)</name>
        <dbReference type="ChEBI" id="CHEBI:18420"/>
    </ligand>
</feature>
<dbReference type="HAMAP" id="MF_01931">
    <property type="entry name" value="PurF"/>
    <property type="match status" value="1"/>
</dbReference>
<dbReference type="CDD" id="cd06223">
    <property type="entry name" value="PRTases_typeI"/>
    <property type="match status" value="1"/>
</dbReference>
<evidence type="ECO:0000256" key="9">
    <source>
        <dbReference type="PIRSR" id="PIRSR000485-1"/>
    </source>
</evidence>
<dbReference type="NCBIfam" id="TIGR01134">
    <property type="entry name" value="purF"/>
    <property type="match status" value="1"/>
</dbReference>
<feature type="binding site" evidence="7 10">
    <location>
        <position position="297"/>
    </location>
    <ligand>
        <name>Mg(2+)</name>
        <dbReference type="ChEBI" id="CHEBI:18420"/>
    </ligand>
</feature>
<evidence type="ECO:0000256" key="8">
    <source>
        <dbReference type="PIRNR" id="PIRNR000485"/>
    </source>
</evidence>
<evidence type="ECO:0000313" key="12">
    <source>
        <dbReference type="EMBL" id="KOY75910.1"/>
    </source>
</evidence>
<dbReference type="GO" id="GO:0004044">
    <property type="term" value="F:amidophosphoribosyltransferase activity"/>
    <property type="evidence" value="ECO:0007669"/>
    <property type="project" value="UniProtKB-UniRule"/>
</dbReference>
<dbReference type="InterPro" id="IPR029057">
    <property type="entry name" value="PRTase-like"/>
</dbReference>
<evidence type="ECO:0000256" key="3">
    <source>
        <dbReference type="ARBA" id="ARBA00022676"/>
    </source>
</evidence>
<dbReference type="GO" id="GO:0009113">
    <property type="term" value="P:purine nucleobase biosynthetic process"/>
    <property type="evidence" value="ECO:0007669"/>
    <property type="project" value="UniProtKB-UniRule"/>
</dbReference>
<evidence type="ECO:0000259" key="11">
    <source>
        <dbReference type="PROSITE" id="PS51278"/>
    </source>
</evidence>
<dbReference type="SUPFAM" id="SSF53271">
    <property type="entry name" value="PRTase-like"/>
    <property type="match status" value="1"/>
</dbReference>
<dbReference type="PIRSF" id="PIRSF000485">
    <property type="entry name" value="Amd_phspho_trans"/>
    <property type="match status" value="1"/>
</dbReference>
<dbReference type="Gene3D" id="3.60.20.10">
    <property type="entry name" value="Glutamine Phosphoribosylpyrophosphate, subunit 1, domain 1"/>
    <property type="match status" value="1"/>
</dbReference>
<comment type="similarity">
    <text evidence="2 7 8">In the C-terminal section; belongs to the purine/pyrimidine phosphoribosyltransferase family.</text>
</comment>
<comment type="catalytic activity">
    <reaction evidence="7 8">
        <text>5-phospho-beta-D-ribosylamine + L-glutamate + diphosphate = 5-phospho-alpha-D-ribose 1-diphosphate + L-glutamine + H2O</text>
        <dbReference type="Rhea" id="RHEA:14905"/>
        <dbReference type="ChEBI" id="CHEBI:15377"/>
        <dbReference type="ChEBI" id="CHEBI:29985"/>
        <dbReference type="ChEBI" id="CHEBI:33019"/>
        <dbReference type="ChEBI" id="CHEBI:58017"/>
        <dbReference type="ChEBI" id="CHEBI:58359"/>
        <dbReference type="ChEBI" id="CHEBI:58681"/>
        <dbReference type="EC" id="2.4.2.14"/>
    </reaction>
</comment>
<keyword evidence="7 10" id="KW-0460">Magnesium</keyword>
<keyword evidence="7 10" id="KW-0479">Metal-binding</keyword>
<feature type="active site" description="Nucleophile" evidence="7 9">
    <location>
        <position position="12"/>
    </location>
</feature>
<accession>A0A0M9DC48</accession>
<dbReference type="SUPFAM" id="SSF56235">
    <property type="entry name" value="N-terminal nucleophile aminohydrolases (Ntn hydrolases)"/>
    <property type="match status" value="1"/>
</dbReference>
<feature type="domain" description="Glutamine amidotransferase type-2" evidence="11">
    <location>
        <begin position="12"/>
        <end position="234"/>
    </location>
</feature>
<evidence type="ECO:0000256" key="4">
    <source>
        <dbReference type="ARBA" id="ARBA00022679"/>
    </source>
</evidence>
<dbReference type="GO" id="GO:0006189">
    <property type="term" value="P:'de novo' IMP biosynthetic process"/>
    <property type="evidence" value="ECO:0007669"/>
    <property type="project" value="UniProtKB-UniRule"/>
</dbReference>
<dbReference type="UniPathway" id="UPA00074">
    <property type="reaction ID" value="UER00124"/>
</dbReference>
<dbReference type="Pfam" id="PF00156">
    <property type="entry name" value="Pribosyltran"/>
    <property type="match status" value="1"/>
</dbReference>
<keyword evidence="6 7" id="KW-0315">Glutamine amidotransferase</keyword>
<evidence type="ECO:0000313" key="13">
    <source>
        <dbReference type="Proteomes" id="UP000037778"/>
    </source>
</evidence>
<comment type="function">
    <text evidence="7">Catalyzes the formation of phosphoribosylamine from phosphoribosylpyrophosphate (PRPP) and glutamine.</text>
</comment>
<dbReference type="EMBL" id="JXCY01000007">
    <property type="protein sequence ID" value="KOY75910.1"/>
    <property type="molecule type" value="Genomic_DNA"/>
</dbReference>
<organism evidence="12 13">
    <name type="scientific">Apilactobacillus kunkeei</name>
    <dbReference type="NCBI Taxonomy" id="148814"/>
    <lineage>
        <taxon>Bacteria</taxon>
        <taxon>Bacillati</taxon>
        <taxon>Bacillota</taxon>
        <taxon>Bacilli</taxon>
        <taxon>Lactobacillales</taxon>
        <taxon>Lactobacillaceae</taxon>
        <taxon>Apilactobacillus</taxon>
    </lineage>
</organism>
<name>A0A0M9DC48_9LACO</name>
<dbReference type="InterPro" id="IPR035584">
    <property type="entry name" value="PurF_N"/>
</dbReference>
<feature type="binding site" evidence="7 10">
    <location>
        <position position="359"/>
    </location>
    <ligand>
        <name>Mg(2+)</name>
        <dbReference type="ChEBI" id="CHEBI:18420"/>
    </ligand>
</feature>
<keyword evidence="3 7" id="KW-0328">Glycosyltransferase</keyword>
<keyword evidence="13" id="KW-1185">Reference proteome</keyword>
<dbReference type="PATRIC" id="fig|148814.8.peg.1260"/>
<dbReference type="Pfam" id="PF13537">
    <property type="entry name" value="GATase_7"/>
    <property type="match status" value="1"/>
</dbReference>
<proteinExistence type="inferred from homology"/>
<dbReference type="EC" id="2.4.2.14" evidence="7"/>
<keyword evidence="4 7" id="KW-0808">Transferase</keyword>
<dbReference type="AlphaFoldDB" id="A0A0M9DC48"/>
<dbReference type="PROSITE" id="PS51278">
    <property type="entry name" value="GATASE_TYPE_2"/>
    <property type="match status" value="1"/>
</dbReference>
<comment type="caution">
    <text evidence="12">The sequence shown here is derived from an EMBL/GenBank/DDBJ whole genome shotgun (WGS) entry which is preliminary data.</text>
</comment>
<comment type="cofactor">
    <cofactor evidence="7 10">
        <name>Mg(2+)</name>
        <dbReference type="ChEBI" id="CHEBI:18420"/>
    </cofactor>
    <text evidence="7 10">Binds 1 Mg(2+) ion per subunit.</text>
</comment>
<sequence>MPNEVKSLNDECGVFGVWGVEGPAAKVAYSGLHALQHRGQEGAGILAIDANKRLNRYRGQGLLGAIFDDPHAFDRLHGNAALGHIRYATAGSHTINNVQPFMFENTETHFALSHNGNLTNADTLKEMLRKTGTIFQSDSDSEIFGDLIEISNQDTFLGRIKEAANQMHGGFAYVLLSPDAMYAVCDPNGLRPLVVGRRKDGAVVICSETCALDQVQAEYVRDVQPGEVVIVDDSGIKIDHFTEDTELTICSMEYVYFARPDSVIHGVSVHEARKRMGALVARENPTKADVVIGVPNSSLSAAMGYAIESGIPYEMGLIKNQYVARTFIEPTQERRERGVSMKLSVVKSVIKDKDVILVDDSIVRGTTSRFIVKMLKDAGAKSVHVRIASPDLKYPCFYGIDIQKPSELIGANHSVEEIKDIIEADSLKYLSVEGLIEAIDLDCDNQYHGLCTAYFDGKYPTPLYDYQETYDAEAKRLHLYEEDEVNG</sequence>
<dbReference type="PANTHER" id="PTHR11907">
    <property type="entry name" value="AMIDOPHOSPHORIBOSYLTRANSFERASE"/>
    <property type="match status" value="1"/>
</dbReference>
<comment type="caution">
    <text evidence="7">Lacks conserved residue(s) required for the propagation of feature annotation.</text>
</comment>
<evidence type="ECO:0000256" key="7">
    <source>
        <dbReference type="HAMAP-Rule" id="MF_01931"/>
    </source>
</evidence>